<dbReference type="GeneID" id="5410492"/>
<proteinExistence type="predicted"/>
<dbReference type="AlphaFoldDB" id="A7IB19"/>
<organism evidence="3 4">
    <name type="scientific">Methanoregula boonei (strain DSM 21154 / JCM 14090 / 6A8)</name>
    <dbReference type="NCBI Taxonomy" id="456442"/>
    <lineage>
        <taxon>Archaea</taxon>
        <taxon>Methanobacteriati</taxon>
        <taxon>Methanobacteriota</taxon>
        <taxon>Stenosarchaea group</taxon>
        <taxon>Methanomicrobia</taxon>
        <taxon>Methanomicrobiales</taxon>
        <taxon>Methanoregulaceae</taxon>
        <taxon>Methanoregula</taxon>
    </lineage>
</organism>
<evidence type="ECO:0000256" key="1">
    <source>
        <dbReference type="ARBA" id="ARBA00022729"/>
    </source>
</evidence>
<dbReference type="STRING" id="456442.Mboo_2416"/>
<dbReference type="PANTHER" id="PTHR30570">
    <property type="entry name" value="PERIPLASMIC PHOSPHATE BINDING COMPONENT OF PHOSPHATE ABC TRANSPORTER"/>
    <property type="match status" value="1"/>
</dbReference>
<reference evidence="4" key="1">
    <citation type="journal article" date="2015" name="Microbiology">
        <title>Genome of Methanoregula boonei 6A8 reveals adaptations to oligotrophic peatland environments.</title>
        <authorList>
            <person name="Braeuer S."/>
            <person name="Cadillo-Quiroz H."/>
            <person name="Kyrpides N."/>
            <person name="Woyke T."/>
            <person name="Goodwin L."/>
            <person name="Detter C."/>
            <person name="Podell S."/>
            <person name="Yavitt J.B."/>
            <person name="Zinder S.H."/>
        </authorList>
    </citation>
    <scope>NUCLEOTIDE SEQUENCE [LARGE SCALE GENOMIC DNA]</scope>
    <source>
        <strain evidence="4">DSM 21154 / JCM 14090 / 6A8</strain>
    </source>
</reference>
<dbReference type="PANTHER" id="PTHR30570:SF1">
    <property type="entry name" value="PHOSPHATE-BINDING PROTEIN PSTS"/>
    <property type="match status" value="1"/>
</dbReference>
<feature type="domain" description="PBP" evidence="2">
    <location>
        <begin position="53"/>
        <end position="277"/>
    </location>
</feature>
<evidence type="ECO:0000313" key="4">
    <source>
        <dbReference type="Proteomes" id="UP000002408"/>
    </source>
</evidence>
<name>A7IB19_METB6</name>
<dbReference type="Gene3D" id="3.40.190.10">
    <property type="entry name" value="Periplasmic binding protein-like II"/>
    <property type="match status" value="2"/>
</dbReference>
<sequence precursor="true">MYANMKRMNNEMAVSPIVATLVLIVVAVIGAVAVGTIMGTFSTSVAKQANTNQAGSASQNEILVAGSTTVDPITQAAGTLYTTENPGVKVVSQATASGAGVQAVGDGVADIGAVSEVVKPAWTNQFPNLKQYQIGEGAIVLITNKANPAMTAANLSTAANGQNFYNDLVGVYNPTTASSYTLNAPWTNGTGTNSFTVVYRADGSGTADSFFKNYLKLTSSPTSNANWSSLAVNGNPMMVQTVGNTAYSIGFADYGDAVANVIGTGTVTILPAWDPVQAKVQTLPNSFDTAFGTGTTANWNDLRNEAKYIYQTTVEGQTSTASQTWPSGLIRPLIYLTNGQPSSSVQEFINYVQADPIETVNGNHYGVFQATNNYAIADIS</sequence>
<dbReference type="KEGG" id="mbn:Mboo_2416"/>
<dbReference type="Proteomes" id="UP000002408">
    <property type="component" value="Chromosome"/>
</dbReference>
<dbReference type="Pfam" id="PF12849">
    <property type="entry name" value="PBP_like_2"/>
    <property type="match status" value="1"/>
</dbReference>
<dbReference type="SUPFAM" id="SSF53850">
    <property type="entry name" value="Periplasmic binding protein-like II"/>
    <property type="match status" value="1"/>
</dbReference>
<protein>
    <submittedName>
        <fullName evidence="3">ABC-type phosphate transport system periplasmic component-like protein</fullName>
    </submittedName>
</protein>
<dbReference type="RefSeq" id="WP_012107992.1">
    <property type="nucleotide sequence ID" value="NC_009712.1"/>
</dbReference>
<accession>A7IB19</accession>
<evidence type="ECO:0000259" key="2">
    <source>
        <dbReference type="Pfam" id="PF12849"/>
    </source>
</evidence>
<dbReference type="InterPro" id="IPR050811">
    <property type="entry name" value="Phosphate_ABC_transporter"/>
</dbReference>
<dbReference type="OrthoDB" id="53390at2157"/>
<evidence type="ECO:0000313" key="3">
    <source>
        <dbReference type="EMBL" id="ABS56930.1"/>
    </source>
</evidence>
<keyword evidence="4" id="KW-1185">Reference proteome</keyword>
<dbReference type="HOGENOM" id="CLU_026228_3_0_2"/>
<dbReference type="eggNOG" id="arCOG00213">
    <property type="taxonomic scope" value="Archaea"/>
</dbReference>
<dbReference type="InterPro" id="IPR024370">
    <property type="entry name" value="PBP_domain"/>
</dbReference>
<keyword evidence="1" id="KW-0732">Signal</keyword>
<gene>
    <name evidence="3" type="ordered locus">Mboo_2416</name>
</gene>
<dbReference type="EMBL" id="CP000780">
    <property type="protein sequence ID" value="ABS56930.1"/>
    <property type="molecule type" value="Genomic_DNA"/>
</dbReference>